<name>A0A699ZQR2_HAELA</name>
<keyword evidence="4" id="KW-1185">Reference proteome</keyword>
<evidence type="ECO:0000313" key="3">
    <source>
        <dbReference type="EMBL" id="GFH21999.1"/>
    </source>
</evidence>
<evidence type="ECO:0000256" key="2">
    <source>
        <dbReference type="SAM" id="Phobius"/>
    </source>
</evidence>
<keyword evidence="2" id="KW-0472">Membrane</keyword>
<reference evidence="3 4" key="1">
    <citation type="submission" date="2020-02" db="EMBL/GenBank/DDBJ databases">
        <title>Draft genome sequence of Haematococcus lacustris strain NIES-144.</title>
        <authorList>
            <person name="Morimoto D."/>
            <person name="Nakagawa S."/>
            <person name="Yoshida T."/>
            <person name="Sawayama S."/>
        </authorList>
    </citation>
    <scope>NUCLEOTIDE SEQUENCE [LARGE SCALE GENOMIC DNA]</scope>
    <source>
        <strain evidence="3 4">NIES-144</strain>
    </source>
</reference>
<dbReference type="Proteomes" id="UP000485058">
    <property type="component" value="Unassembled WGS sequence"/>
</dbReference>
<accession>A0A699ZQR2</accession>
<keyword evidence="2" id="KW-0812">Transmembrane</keyword>
<keyword evidence="2" id="KW-1133">Transmembrane helix</keyword>
<feature type="coiled-coil region" evidence="1">
    <location>
        <begin position="33"/>
        <end position="60"/>
    </location>
</feature>
<protein>
    <submittedName>
        <fullName evidence="3">Uncharacterized protein</fullName>
    </submittedName>
</protein>
<keyword evidence="1" id="KW-0175">Coiled coil</keyword>
<evidence type="ECO:0000256" key="1">
    <source>
        <dbReference type="SAM" id="Coils"/>
    </source>
</evidence>
<gene>
    <name evidence="3" type="ORF">HaLaN_19396</name>
</gene>
<comment type="caution">
    <text evidence="3">The sequence shown here is derived from an EMBL/GenBank/DDBJ whole genome shotgun (WGS) entry which is preliminary data.</text>
</comment>
<dbReference type="AlphaFoldDB" id="A0A699ZQR2"/>
<sequence length="63" mass="6879">MQQLPWANIVAGVTAAGGAVAAYTLFQAEFGRHAKLEVKVEELQKDLRDVNVQIADLKGDVKR</sequence>
<organism evidence="3 4">
    <name type="scientific">Haematococcus lacustris</name>
    <name type="common">Green alga</name>
    <name type="synonym">Haematococcus pluvialis</name>
    <dbReference type="NCBI Taxonomy" id="44745"/>
    <lineage>
        <taxon>Eukaryota</taxon>
        <taxon>Viridiplantae</taxon>
        <taxon>Chlorophyta</taxon>
        <taxon>core chlorophytes</taxon>
        <taxon>Chlorophyceae</taxon>
        <taxon>CS clade</taxon>
        <taxon>Chlamydomonadales</taxon>
        <taxon>Haematococcaceae</taxon>
        <taxon>Haematococcus</taxon>
    </lineage>
</organism>
<proteinExistence type="predicted"/>
<dbReference type="EMBL" id="BLLF01001947">
    <property type="protein sequence ID" value="GFH21999.1"/>
    <property type="molecule type" value="Genomic_DNA"/>
</dbReference>
<evidence type="ECO:0000313" key="4">
    <source>
        <dbReference type="Proteomes" id="UP000485058"/>
    </source>
</evidence>
<feature type="transmembrane region" description="Helical" evidence="2">
    <location>
        <begin position="6"/>
        <end position="26"/>
    </location>
</feature>